<dbReference type="PaxDb" id="35128-Thaps3867"/>
<dbReference type="EMBL" id="CM000640">
    <property type="protein sequence ID" value="EED94465.1"/>
    <property type="molecule type" value="Genomic_DNA"/>
</dbReference>
<dbReference type="PANTHER" id="PTHR43428">
    <property type="entry name" value="ARSENATE REDUCTASE"/>
    <property type="match status" value="1"/>
</dbReference>
<evidence type="ECO:0008006" key="4">
    <source>
        <dbReference type="Google" id="ProtNLM"/>
    </source>
</evidence>
<sequence>MKIKLSSGEAPAATSEQDDRRQRRETVRIEFYVLLSVLHFSTPSSCPALKPSQGPHCLQLGTILYEYNYTQQKLRVAYIRVTTPTTDDSGSGVTHLIASKMATVVFACKSNSCRSQMAEGWANEWIKNERIGLENRQGLRRRQASSDGIASTTRTHHHDGKFARPPQAMDPANEHQSEMEQAQPRSEEAEHDRRLSLFLDGLMVVSVALDESAIIAKDATSVRVETSTPNIQPCVTCEGEICPSSPKQRKSIKEKAVKAMAHDGVDISSRYPKTVHEILPLILDNIRLRNGRDECDYNLNNTPHLEATETNNRKWKGLISFVRMTRDLLEVTSRELGMAYAGVSRTGARNLPIDDGASDSSVNEQVVDNLIVLCSCPDALKRQLSTLSKMTQDWDIDAPTNAAKSGEGDGAYLRVSHQIRYKVNEFMNKLKRGAIRVRGDGMTEDGTASCDETTLSCVNVVEDSGVQL</sequence>
<reference evidence="2 3" key="1">
    <citation type="journal article" date="2004" name="Science">
        <title>The genome of the diatom Thalassiosira pseudonana: ecology, evolution, and metabolism.</title>
        <authorList>
            <person name="Armbrust E.V."/>
            <person name="Berges J.A."/>
            <person name="Bowler C."/>
            <person name="Green B.R."/>
            <person name="Martinez D."/>
            <person name="Putnam N.H."/>
            <person name="Zhou S."/>
            <person name="Allen A.E."/>
            <person name="Apt K.E."/>
            <person name="Bechner M."/>
            <person name="Brzezinski M.A."/>
            <person name="Chaal B.K."/>
            <person name="Chiovitti A."/>
            <person name="Davis A.K."/>
            <person name="Demarest M.S."/>
            <person name="Detter J.C."/>
            <person name="Glavina T."/>
            <person name="Goodstein D."/>
            <person name="Hadi M.Z."/>
            <person name="Hellsten U."/>
            <person name="Hildebrand M."/>
            <person name="Jenkins B.D."/>
            <person name="Jurka J."/>
            <person name="Kapitonov V.V."/>
            <person name="Kroger N."/>
            <person name="Lau W.W."/>
            <person name="Lane T.W."/>
            <person name="Larimer F.W."/>
            <person name="Lippmeier J.C."/>
            <person name="Lucas S."/>
            <person name="Medina M."/>
            <person name="Montsant A."/>
            <person name="Obornik M."/>
            <person name="Parker M.S."/>
            <person name="Palenik B."/>
            <person name="Pazour G.J."/>
            <person name="Richardson P.M."/>
            <person name="Rynearson T.A."/>
            <person name="Saito M.A."/>
            <person name="Schwartz D.C."/>
            <person name="Thamatrakoln K."/>
            <person name="Valentin K."/>
            <person name="Vardi A."/>
            <person name="Wilkerson F.P."/>
            <person name="Rokhsar D.S."/>
        </authorList>
    </citation>
    <scope>NUCLEOTIDE SEQUENCE [LARGE SCALE GENOMIC DNA]</scope>
    <source>
        <strain evidence="2 3">CCMP1335</strain>
    </source>
</reference>
<feature type="region of interest" description="Disordered" evidence="1">
    <location>
        <begin position="1"/>
        <end position="22"/>
    </location>
</feature>
<organism evidence="2 3">
    <name type="scientific">Thalassiosira pseudonana</name>
    <name type="common">Marine diatom</name>
    <name type="synonym">Cyclotella nana</name>
    <dbReference type="NCBI Taxonomy" id="35128"/>
    <lineage>
        <taxon>Eukaryota</taxon>
        <taxon>Sar</taxon>
        <taxon>Stramenopiles</taxon>
        <taxon>Ochrophyta</taxon>
        <taxon>Bacillariophyta</taxon>
        <taxon>Coscinodiscophyceae</taxon>
        <taxon>Thalassiosirophycidae</taxon>
        <taxon>Thalassiosirales</taxon>
        <taxon>Thalassiosiraceae</taxon>
        <taxon>Thalassiosira</taxon>
    </lineage>
</organism>
<proteinExistence type="predicted"/>
<dbReference type="InParanoid" id="B8BW68"/>
<gene>
    <name evidence="2" type="ORF">THAPSDRAFT_3867</name>
</gene>
<evidence type="ECO:0000256" key="1">
    <source>
        <dbReference type="SAM" id="MobiDB-lite"/>
    </source>
</evidence>
<name>B8BW68_THAPS</name>
<dbReference type="Gene3D" id="3.40.50.2300">
    <property type="match status" value="1"/>
</dbReference>
<dbReference type="RefSeq" id="XP_002289029.1">
    <property type="nucleotide sequence ID" value="XM_002288993.1"/>
</dbReference>
<dbReference type="InterPro" id="IPR036196">
    <property type="entry name" value="Ptyr_pPase_sf"/>
</dbReference>
<dbReference type="KEGG" id="tps:THAPSDRAFT_3867"/>
<reference evidence="2 3" key="2">
    <citation type="journal article" date="2008" name="Nature">
        <title>The Phaeodactylum genome reveals the evolutionary history of diatom genomes.</title>
        <authorList>
            <person name="Bowler C."/>
            <person name="Allen A.E."/>
            <person name="Badger J.H."/>
            <person name="Grimwood J."/>
            <person name="Jabbari K."/>
            <person name="Kuo A."/>
            <person name="Maheswari U."/>
            <person name="Martens C."/>
            <person name="Maumus F."/>
            <person name="Otillar R.P."/>
            <person name="Rayko E."/>
            <person name="Salamov A."/>
            <person name="Vandepoele K."/>
            <person name="Beszteri B."/>
            <person name="Gruber A."/>
            <person name="Heijde M."/>
            <person name="Katinka M."/>
            <person name="Mock T."/>
            <person name="Valentin K."/>
            <person name="Verret F."/>
            <person name="Berges J.A."/>
            <person name="Brownlee C."/>
            <person name="Cadoret J.P."/>
            <person name="Chiovitti A."/>
            <person name="Choi C.J."/>
            <person name="Coesel S."/>
            <person name="De Martino A."/>
            <person name="Detter J.C."/>
            <person name="Durkin C."/>
            <person name="Falciatore A."/>
            <person name="Fournet J."/>
            <person name="Haruta M."/>
            <person name="Huysman M.J."/>
            <person name="Jenkins B.D."/>
            <person name="Jiroutova K."/>
            <person name="Jorgensen R.E."/>
            <person name="Joubert Y."/>
            <person name="Kaplan A."/>
            <person name="Kroger N."/>
            <person name="Kroth P.G."/>
            <person name="La Roche J."/>
            <person name="Lindquist E."/>
            <person name="Lommer M."/>
            <person name="Martin-Jezequel V."/>
            <person name="Lopez P.J."/>
            <person name="Lucas S."/>
            <person name="Mangogna M."/>
            <person name="McGinnis K."/>
            <person name="Medlin L.K."/>
            <person name="Montsant A."/>
            <person name="Oudot-Le Secq M.P."/>
            <person name="Napoli C."/>
            <person name="Obornik M."/>
            <person name="Parker M.S."/>
            <person name="Petit J.L."/>
            <person name="Porcel B.M."/>
            <person name="Poulsen N."/>
            <person name="Robison M."/>
            <person name="Rychlewski L."/>
            <person name="Rynearson T.A."/>
            <person name="Schmutz J."/>
            <person name="Shapiro H."/>
            <person name="Siaut M."/>
            <person name="Stanley M."/>
            <person name="Sussman M.R."/>
            <person name="Taylor A.R."/>
            <person name="Vardi A."/>
            <person name="von Dassow P."/>
            <person name="Vyverman W."/>
            <person name="Willis A."/>
            <person name="Wyrwicz L.S."/>
            <person name="Rokhsar D.S."/>
            <person name="Weissenbach J."/>
            <person name="Armbrust E.V."/>
            <person name="Green B.R."/>
            <person name="Van de Peer Y."/>
            <person name="Grigoriev I.V."/>
        </authorList>
    </citation>
    <scope>NUCLEOTIDE SEQUENCE [LARGE SCALE GENOMIC DNA]</scope>
    <source>
        <strain evidence="2 3">CCMP1335</strain>
    </source>
</reference>
<evidence type="ECO:0000313" key="3">
    <source>
        <dbReference type="Proteomes" id="UP000001449"/>
    </source>
</evidence>
<keyword evidence="3" id="KW-1185">Reference proteome</keyword>
<evidence type="ECO:0000313" key="2">
    <source>
        <dbReference type="EMBL" id="EED94465.1"/>
    </source>
</evidence>
<feature type="region of interest" description="Disordered" evidence="1">
    <location>
        <begin position="137"/>
        <end position="191"/>
    </location>
</feature>
<dbReference type="PANTHER" id="PTHR43428:SF1">
    <property type="entry name" value="ARSENATE REDUCTASE"/>
    <property type="match status" value="1"/>
</dbReference>
<protein>
    <recommendedName>
        <fullName evidence="4">Phosphotyrosine protein phosphatase I domain-containing protein</fullName>
    </recommendedName>
</protein>
<dbReference type="GeneID" id="7452077"/>
<dbReference type="SUPFAM" id="SSF52788">
    <property type="entry name" value="Phosphotyrosine protein phosphatases I"/>
    <property type="match status" value="1"/>
</dbReference>
<dbReference type="HOGENOM" id="CLU_584635_0_0_1"/>
<dbReference type="AlphaFoldDB" id="B8BW68"/>
<accession>B8BW68</accession>
<dbReference type="Proteomes" id="UP000001449">
    <property type="component" value="Chromosome 3"/>
</dbReference>